<reference evidence="12 13" key="1">
    <citation type="journal article" date="2015" name="Microbiology (Mosc.)">
        <title>Genomics of the Weissella cibaria species with an examination of its metabolic traits.</title>
        <authorList>
            <person name="Lynch K.M."/>
            <person name="Lucid A."/>
            <person name="Arendt E.K."/>
            <person name="Sleator R.D."/>
            <person name="Lucey B."/>
            <person name="Coffey A."/>
        </authorList>
    </citation>
    <scope>NUCLEOTIDE SEQUENCE [LARGE SCALE GENOMIC DNA]</scope>
    <source>
        <strain evidence="12 13">MG1</strain>
    </source>
</reference>
<dbReference type="SUPFAM" id="SSF46785">
    <property type="entry name" value="Winged helix' DNA-binding domain"/>
    <property type="match status" value="1"/>
</dbReference>
<dbReference type="RefSeq" id="WP_043707430.1">
    <property type="nucleotide sequence ID" value="NZ_CP027427.1"/>
</dbReference>
<keyword evidence="2" id="KW-0235">DNA replication</keyword>
<dbReference type="InterPro" id="IPR036390">
    <property type="entry name" value="WH_DNA-bd_sf"/>
</dbReference>
<dbReference type="Proteomes" id="UP000032287">
    <property type="component" value="Unassembled WGS sequence"/>
</dbReference>
<dbReference type="Pfam" id="PF01726">
    <property type="entry name" value="LexA_DNA_bind"/>
    <property type="match status" value="1"/>
</dbReference>
<evidence type="ECO:0000256" key="3">
    <source>
        <dbReference type="ARBA" id="ARBA00022763"/>
    </source>
</evidence>
<evidence type="ECO:0000256" key="7">
    <source>
        <dbReference type="ARBA" id="ARBA00023163"/>
    </source>
</evidence>
<keyword evidence="8" id="KW-0234">DNA repair</keyword>
<keyword evidence="7" id="KW-0804">Transcription</keyword>
<dbReference type="InterPro" id="IPR006199">
    <property type="entry name" value="LexA_DNA-bd_dom"/>
</dbReference>
<dbReference type="Gene3D" id="1.10.10.10">
    <property type="entry name" value="Winged helix-like DNA-binding domain superfamily/Winged helix DNA-binding domain"/>
    <property type="match status" value="1"/>
</dbReference>
<organism evidence="12 13">
    <name type="scientific">Weissella cibaria</name>
    <dbReference type="NCBI Taxonomy" id="137591"/>
    <lineage>
        <taxon>Bacteria</taxon>
        <taxon>Bacillati</taxon>
        <taxon>Bacillota</taxon>
        <taxon>Bacilli</taxon>
        <taxon>Lactobacillales</taxon>
        <taxon>Lactobacillaceae</taxon>
        <taxon>Weissella</taxon>
    </lineage>
</organism>
<dbReference type="MEROPS" id="S24.001"/>
<dbReference type="EC" id="3.4.21.88" evidence="12"/>
<evidence type="ECO:0000256" key="6">
    <source>
        <dbReference type="ARBA" id="ARBA00023125"/>
    </source>
</evidence>
<dbReference type="CDD" id="cd00090">
    <property type="entry name" value="HTH_ARSR"/>
    <property type="match status" value="1"/>
</dbReference>
<dbReference type="PATRIC" id="fig|137591.25.peg.1546"/>
<keyword evidence="3" id="KW-0227">DNA damage</keyword>
<name>A0A0D1JTN6_9LACO</name>
<feature type="domain" description="LexA repressor DNA-binding" evidence="11">
    <location>
        <begin position="6"/>
        <end position="65"/>
    </location>
</feature>
<evidence type="ECO:0000259" key="11">
    <source>
        <dbReference type="Pfam" id="PF01726"/>
    </source>
</evidence>
<dbReference type="InterPro" id="IPR015927">
    <property type="entry name" value="Peptidase_S24_S26A/B/C"/>
</dbReference>
<evidence type="ECO:0000256" key="4">
    <source>
        <dbReference type="ARBA" id="ARBA00022801"/>
    </source>
</evidence>
<dbReference type="InterPro" id="IPR006200">
    <property type="entry name" value="LexA"/>
</dbReference>
<protein>
    <submittedName>
        <fullName evidence="12">LexA protein</fullName>
        <ecNumber evidence="12">3.4.21.88</ecNumber>
    </submittedName>
</protein>
<evidence type="ECO:0000256" key="8">
    <source>
        <dbReference type="ARBA" id="ARBA00023204"/>
    </source>
</evidence>
<keyword evidence="9" id="KW-0742">SOS response</keyword>
<feature type="domain" description="Peptidase S24/S26A/S26B/S26C" evidence="10">
    <location>
        <begin position="100"/>
        <end position="202"/>
    </location>
</feature>
<dbReference type="STRING" id="137591.AO080_08975"/>
<accession>A0A0D1JTN6</accession>
<sequence>MTQPESKQLAILRFVYEKQLEKGYPPTVREIGEGVGLSSSSTVHGHLNRLQKKGLLHKDPDKPRALEVTPAGVEALGVTTRNQNMMPVLDEHEAIPASNEDSDYIVDYFPVPENLVRFDGDLFMLRLRGNAMLNIGMLDGDFVIVRRQNDADNGDIVVARDEVGQTHIKRLFREADAYRLQPENDNMTPIIVRDLTILGKVVGLYRDAIY</sequence>
<evidence type="ECO:0000313" key="13">
    <source>
        <dbReference type="Proteomes" id="UP000032287"/>
    </source>
</evidence>
<dbReference type="InterPro" id="IPR039418">
    <property type="entry name" value="LexA-like"/>
</dbReference>
<dbReference type="GO" id="GO:0006281">
    <property type="term" value="P:DNA repair"/>
    <property type="evidence" value="ECO:0007669"/>
    <property type="project" value="UniProtKB-KW"/>
</dbReference>
<evidence type="ECO:0000256" key="1">
    <source>
        <dbReference type="ARBA" id="ARBA00022491"/>
    </source>
</evidence>
<dbReference type="PANTHER" id="PTHR33516:SF2">
    <property type="entry name" value="LEXA REPRESSOR-RELATED"/>
    <property type="match status" value="1"/>
</dbReference>
<dbReference type="NCBIfam" id="TIGR00498">
    <property type="entry name" value="lexA"/>
    <property type="match status" value="1"/>
</dbReference>
<dbReference type="CDD" id="cd06529">
    <property type="entry name" value="S24_LexA-like"/>
    <property type="match status" value="1"/>
</dbReference>
<keyword evidence="4 12" id="KW-0378">Hydrolase</keyword>
<dbReference type="InterPro" id="IPR036286">
    <property type="entry name" value="LexA/Signal_pep-like_sf"/>
</dbReference>
<evidence type="ECO:0000256" key="2">
    <source>
        <dbReference type="ARBA" id="ARBA00022705"/>
    </source>
</evidence>
<keyword evidence="6" id="KW-0238">DNA-binding</keyword>
<dbReference type="Gene3D" id="2.10.109.10">
    <property type="entry name" value="Umud Fragment, subunit A"/>
    <property type="match status" value="1"/>
</dbReference>
<dbReference type="GO" id="GO:0006260">
    <property type="term" value="P:DNA replication"/>
    <property type="evidence" value="ECO:0007669"/>
    <property type="project" value="UniProtKB-KW"/>
</dbReference>
<dbReference type="InterPro" id="IPR011991">
    <property type="entry name" value="ArsR-like_HTH"/>
</dbReference>
<evidence type="ECO:0000313" key="12">
    <source>
        <dbReference type="EMBL" id="KIU19559.1"/>
    </source>
</evidence>
<keyword evidence="13" id="KW-1185">Reference proteome</keyword>
<dbReference type="GO" id="GO:0004252">
    <property type="term" value="F:serine-type endopeptidase activity"/>
    <property type="evidence" value="ECO:0007669"/>
    <property type="project" value="UniProtKB-EC"/>
</dbReference>
<dbReference type="InterPro" id="IPR036388">
    <property type="entry name" value="WH-like_DNA-bd_sf"/>
</dbReference>
<evidence type="ECO:0000256" key="5">
    <source>
        <dbReference type="ARBA" id="ARBA00023015"/>
    </source>
</evidence>
<dbReference type="SUPFAM" id="SSF51306">
    <property type="entry name" value="LexA/Signal peptidase"/>
    <property type="match status" value="1"/>
</dbReference>
<dbReference type="AlphaFoldDB" id="A0A0D1JTN6"/>
<dbReference type="GO" id="GO:0009432">
    <property type="term" value="P:SOS response"/>
    <property type="evidence" value="ECO:0007669"/>
    <property type="project" value="UniProtKB-KW"/>
</dbReference>
<dbReference type="Pfam" id="PF00717">
    <property type="entry name" value="Peptidase_S24"/>
    <property type="match status" value="1"/>
</dbReference>
<dbReference type="eggNOG" id="COG1974">
    <property type="taxonomic scope" value="Bacteria"/>
</dbReference>
<evidence type="ECO:0000259" key="10">
    <source>
        <dbReference type="Pfam" id="PF00717"/>
    </source>
</evidence>
<evidence type="ECO:0000256" key="9">
    <source>
        <dbReference type="ARBA" id="ARBA00023236"/>
    </source>
</evidence>
<proteinExistence type="predicted"/>
<dbReference type="PANTHER" id="PTHR33516">
    <property type="entry name" value="LEXA REPRESSOR"/>
    <property type="match status" value="1"/>
</dbReference>
<keyword evidence="1" id="KW-0678">Repressor</keyword>
<dbReference type="GO" id="GO:0003677">
    <property type="term" value="F:DNA binding"/>
    <property type="evidence" value="ECO:0007669"/>
    <property type="project" value="UniProtKB-KW"/>
</dbReference>
<dbReference type="InterPro" id="IPR050077">
    <property type="entry name" value="LexA_repressor"/>
</dbReference>
<comment type="caution">
    <text evidence="12">The sequence shown here is derived from an EMBL/GenBank/DDBJ whole genome shotgun (WGS) entry which is preliminary data.</text>
</comment>
<gene>
    <name evidence="12" type="primary">lexA</name>
    <name evidence="12" type="ORF">QX99_01575</name>
</gene>
<keyword evidence="5" id="KW-0805">Transcription regulation</keyword>
<dbReference type="EMBL" id="JWHU01000034">
    <property type="protein sequence ID" value="KIU19559.1"/>
    <property type="molecule type" value="Genomic_DNA"/>
</dbReference>
<dbReference type="GO" id="GO:0045892">
    <property type="term" value="P:negative regulation of DNA-templated transcription"/>
    <property type="evidence" value="ECO:0007669"/>
    <property type="project" value="InterPro"/>
</dbReference>
<dbReference type="GO" id="GO:0006508">
    <property type="term" value="P:proteolysis"/>
    <property type="evidence" value="ECO:0007669"/>
    <property type="project" value="InterPro"/>
</dbReference>